<organism evidence="2 3">
    <name type="scientific">Amycolatopsis suaedae</name>
    <dbReference type="NCBI Taxonomy" id="2510978"/>
    <lineage>
        <taxon>Bacteria</taxon>
        <taxon>Bacillati</taxon>
        <taxon>Actinomycetota</taxon>
        <taxon>Actinomycetes</taxon>
        <taxon>Pseudonocardiales</taxon>
        <taxon>Pseudonocardiaceae</taxon>
        <taxon>Amycolatopsis</taxon>
    </lineage>
</organism>
<dbReference type="Proteomes" id="UP000292003">
    <property type="component" value="Unassembled WGS sequence"/>
</dbReference>
<dbReference type="EMBL" id="SFCC01000004">
    <property type="protein sequence ID" value="RZQ64255.1"/>
    <property type="molecule type" value="Genomic_DNA"/>
</dbReference>
<accession>A0A4V2EM92</accession>
<evidence type="ECO:0000313" key="2">
    <source>
        <dbReference type="EMBL" id="RZQ64255.1"/>
    </source>
</evidence>
<dbReference type="InterPro" id="IPR045927">
    <property type="entry name" value="DUF6346"/>
</dbReference>
<protein>
    <submittedName>
        <fullName evidence="2">Uncharacterized protein</fullName>
    </submittedName>
</protein>
<evidence type="ECO:0000313" key="3">
    <source>
        <dbReference type="Proteomes" id="UP000292003"/>
    </source>
</evidence>
<keyword evidence="1" id="KW-0812">Transmembrane</keyword>
<dbReference type="AlphaFoldDB" id="A0A4V2EM92"/>
<proteinExistence type="predicted"/>
<name>A0A4V2EM92_9PSEU</name>
<feature type="transmembrane region" description="Helical" evidence="1">
    <location>
        <begin position="142"/>
        <end position="163"/>
    </location>
</feature>
<evidence type="ECO:0000256" key="1">
    <source>
        <dbReference type="SAM" id="Phobius"/>
    </source>
</evidence>
<dbReference type="Pfam" id="PF19873">
    <property type="entry name" value="DUF6346"/>
    <property type="match status" value="1"/>
</dbReference>
<keyword evidence="1" id="KW-0472">Membrane</keyword>
<dbReference type="OrthoDB" id="3629791at2"/>
<feature type="transmembrane region" description="Helical" evidence="1">
    <location>
        <begin position="26"/>
        <end position="46"/>
    </location>
</feature>
<keyword evidence="3" id="KW-1185">Reference proteome</keyword>
<dbReference type="RefSeq" id="WP_130474968.1">
    <property type="nucleotide sequence ID" value="NZ_SFCC01000004.1"/>
</dbReference>
<sequence length="354" mass="39935">MNTNQARALAHLQTPRESVRRLVRGFGVWALVVAMAYTVLAAFSLMRVDQRYDVYAPEDARDTARVLACSQYGPISLSGIGFYWMCEVEVDTDWSARYGFKADMVITTRLSEFTPDDIGHYIPADYYRYDVERYRYGDPGPASIALVVGAVAIAATTVFWLIARKQYLWATFSLGVVVSRHSPTAMQVINRYLRDRRLIAVPWRPPPEDADRVSIVDSVDGVFRSGERRSPNRTARELVADSPEGSIIVSGAGLTCLHSSRDRRHSQVVWAVPWRGLRRVEVVELRSDGSSAPIDLRLIDVDTDRQDIPSRYRHAMGSTTGYRLLAIPSERAAVILLDYAARHLNTMEGPRQRR</sequence>
<keyword evidence="1" id="KW-1133">Transmembrane helix</keyword>
<gene>
    <name evidence="2" type="ORF">EWH70_09750</name>
</gene>
<comment type="caution">
    <text evidence="2">The sequence shown here is derived from an EMBL/GenBank/DDBJ whole genome shotgun (WGS) entry which is preliminary data.</text>
</comment>
<reference evidence="2 3" key="1">
    <citation type="submission" date="2019-02" db="EMBL/GenBank/DDBJ databases">
        <title>Draft genome sequence of Amycolatopsis sp. 8-3EHSu isolated from roots of Suaeda maritima.</title>
        <authorList>
            <person name="Duangmal K."/>
            <person name="Chantavorakit T."/>
        </authorList>
    </citation>
    <scope>NUCLEOTIDE SEQUENCE [LARGE SCALE GENOMIC DNA]</scope>
    <source>
        <strain evidence="2 3">8-3EHSu</strain>
    </source>
</reference>